<evidence type="ECO:0000313" key="2">
    <source>
        <dbReference type="EMBL" id="MCF6138991.1"/>
    </source>
</evidence>
<feature type="transmembrane region" description="Helical" evidence="1">
    <location>
        <begin position="47"/>
        <end position="68"/>
    </location>
</feature>
<feature type="transmembrane region" description="Helical" evidence="1">
    <location>
        <begin position="146"/>
        <end position="168"/>
    </location>
</feature>
<evidence type="ECO:0000313" key="3">
    <source>
        <dbReference type="Proteomes" id="UP001649381"/>
    </source>
</evidence>
<feature type="transmembrane region" description="Helical" evidence="1">
    <location>
        <begin position="108"/>
        <end position="126"/>
    </location>
</feature>
<dbReference type="EMBL" id="JAKIJS010000001">
    <property type="protein sequence ID" value="MCF6138991.1"/>
    <property type="molecule type" value="Genomic_DNA"/>
</dbReference>
<evidence type="ECO:0000256" key="1">
    <source>
        <dbReference type="SAM" id="Phobius"/>
    </source>
</evidence>
<sequence length="203" mass="21946">MKSFIVRLISFVLGLSLISFGVSLTIKAELGTGAWDALNVGLSKTVGLTVGSWVFIVGIVLIGLNAILLKTRPDFLAVFTIFLAGVFIDGWLLVVFDTYQASDLWEQIAVFIIGVIILSFGIAVYLQAKFPLIPIDKLMLAIQERLGVSMGVAKTIGELSALVAAFFFSGPIGLGTLIVTFTIGPLVQLFAPRVHKFQQRLQT</sequence>
<protein>
    <submittedName>
        <fullName evidence="2">Membrane protein</fullName>
    </submittedName>
</protein>
<keyword evidence="1" id="KW-0472">Membrane</keyword>
<keyword evidence="1" id="KW-0812">Transmembrane</keyword>
<gene>
    <name evidence="2" type="ORF">L2716_14725</name>
</gene>
<comment type="caution">
    <text evidence="2">The sequence shown here is derived from an EMBL/GenBank/DDBJ whole genome shotgun (WGS) entry which is preliminary data.</text>
</comment>
<keyword evidence="1" id="KW-1133">Transmembrane helix</keyword>
<dbReference type="PANTHER" id="PTHR40078:SF1">
    <property type="entry name" value="INTEGRAL MEMBRANE PROTEIN"/>
    <property type="match status" value="1"/>
</dbReference>
<name>A0ABS9H4H1_9BACL</name>
<organism evidence="2 3">
    <name type="scientific">Pseudalkalibacillus berkeleyi</name>
    <dbReference type="NCBI Taxonomy" id="1069813"/>
    <lineage>
        <taxon>Bacteria</taxon>
        <taxon>Bacillati</taxon>
        <taxon>Bacillota</taxon>
        <taxon>Bacilli</taxon>
        <taxon>Bacillales</taxon>
        <taxon>Fictibacillaceae</taxon>
        <taxon>Pseudalkalibacillus</taxon>
    </lineage>
</organism>
<proteinExistence type="predicted"/>
<feature type="transmembrane region" description="Helical" evidence="1">
    <location>
        <begin position="174"/>
        <end position="191"/>
    </location>
</feature>
<feature type="transmembrane region" description="Helical" evidence="1">
    <location>
        <begin position="75"/>
        <end position="96"/>
    </location>
</feature>
<dbReference type="RefSeq" id="WP_236337617.1">
    <property type="nucleotide sequence ID" value="NZ_JAKIJS010000001.1"/>
</dbReference>
<dbReference type="Pfam" id="PF19700">
    <property type="entry name" value="DUF6198"/>
    <property type="match status" value="1"/>
</dbReference>
<keyword evidence="3" id="KW-1185">Reference proteome</keyword>
<dbReference type="Proteomes" id="UP001649381">
    <property type="component" value="Unassembled WGS sequence"/>
</dbReference>
<dbReference type="InterPro" id="IPR038750">
    <property type="entry name" value="YczE/YyaS-like"/>
</dbReference>
<accession>A0ABS9H4H1</accession>
<dbReference type="PANTHER" id="PTHR40078">
    <property type="entry name" value="INTEGRAL MEMBRANE PROTEIN-RELATED"/>
    <property type="match status" value="1"/>
</dbReference>
<reference evidence="2 3" key="1">
    <citation type="submission" date="2022-01" db="EMBL/GenBank/DDBJ databases">
        <title>Alkalihalobacillus sp. EGI L200015, a novel bacterium isolated from a salt lake sediment.</title>
        <authorList>
            <person name="Gao L."/>
            <person name="Fang B.-Z."/>
            <person name="Li W.-J."/>
        </authorList>
    </citation>
    <scope>NUCLEOTIDE SEQUENCE [LARGE SCALE GENOMIC DNA]</scope>
    <source>
        <strain evidence="2 3">KCTC 12718</strain>
    </source>
</reference>